<dbReference type="GO" id="GO:0070507">
    <property type="term" value="P:regulation of microtubule cytoskeleton organization"/>
    <property type="evidence" value="ECO:0007669"/>
    <property type="project" value="TreeGrafter"/>
</dbReference>
<dbReference type="Proteomes" id="UP000194236">
    <property type="component" value="Unassembled WGS sequence"/>
</dbReference>
<dbReference type="InterPro" id="IPR018477">
    <property type="entry name" value="BICD"/>
</dbReference>
<dbReference type="OrthoDB" id="10069295at2759"/>
<sequence>MDDDNDNNSALKRLENEFLNNSDSYMTQPQSLEGSLFSEVHINEIKKFERMLEESDNQKHQLTQRLNDTQTMLEKAREELKLQTTKIEKIFEELNNLNLDDNCNDHLSDPELSNLKQLIKSKISNIDLNGYRNELEKLKNSINEYETKTKQYESDCEILAKMINEFYSNSNQTYEELSLVSEELASLYHHICLINGVTPDRVILNHLQPNFDPNRSIDQLKEKLHKVYGILEEIKTVECNNLLDTVKDQIKVLKTAVDTAIENRNFRQKHSPQDVSEQPTSLVSVQDVDDLQDQIVRLKSLLSTKREQIASLRTVLKTNKQTAEVALANLKSKYETEKAVVTETMTKLRNELKALKEDAATFASLRSMFAARCEDYVSQIDELQRKYKASEEEKKTLNSLLRIAIQQKLALTEKLEELEMDKERQSMGKSQNGNYYL</sequence>
<comment type="similarity">
    <text evidence="1">Belongs to the BicD family.</text>
</comment>
<evidence type="ECO:0000256" key="2">
    <source>
        <dbReference type="ARBA" id="ARBA00023054"/>
    </source>
</evidence>
<dbReference type="EMBL" id="MUJZ01035689">
    <property type="protein sequence ID" value="OTF76805.1"/>
    <property type="molecule type" value="Genomic_DNA"/>
</dbReference>
<dbReference type="AlphaFoldDB" id="A0A1Y3BC62"/>
<feature type="coiled-coil region" evidence="3">
    <location>
        <begin position="45"/>
        <end position="93"/>
    </location>
</feature>
<evidence type="ECO:0000313" key="4">
    <source>
        <dbReference type="EMBL" id="OTF76805.1"/>
    </source>
</evidence>
<evidence type="ECO:0000256" key="3">
    <source>
        <dbReference type="SAM" id="Coils"/>
    </source>
</evidence>
<keyword evidence="5" id="KW-1185">Reference proteome</keyword>
<comment type="caution">
    <text evidence="4">The sequence shown here is derived from an EMBL/GenBank/DDBJ whole genome shotgun (WGS) entry which is preliminary data.</text>
</comment>
<keyword evidence="2 3" id="KW-0175">Coiled coil</keyword>
<gene>
    <name evidence="4" type="ORF">BLA29_003841</name>
</gene>
<accession>A0A1Y3BC62</accession>
<evidence type="ECO:0000313" key="5">
    <source>
        <dbReference type="Proteomes" id="UP000194236"/>
    </source>
</evidence>
<protein>
    <submittedName>
        <fullName evidence="4">Bicaudal D-like protein</fullName>
    </submittedName>
</protein>
<organism evidence="4 5">
    <name type="scientific">Euroglyphus maynei</name>
    <name type="common">Mayne's house dust mite</name>
    <dbReference type="NCBI Taxonomy" id="6958"/>
    <lineage>
        <taxon>Eukaryota</taxon>
        <taxon>Metazoa</taxon>
        <taxon>Ecdysozoa</taxon>
        <taxon>Arthropoda</taxon>
        <taxon>Chelicerata</taxon>
        <taxon>Arachnida</taxon>
        <taxon>Acari</taxon>
        <taxon>Acariformes</taxon>
        <taxon>Sarcoptiformes</taxon>
        <taxon>Astigmata</taxon>
        <taxon>Psoroptidia</taxon>
        <taxon>Analgoidea</taxon>
        <taxon>Pyroglyphidae</taxon>
        <taxon>Pyroglyphinae</taxon>
        <taxon>Euroglyphus</taxon>
    </lineage>
</organism>
<proteinExistence type="inferred from homology"/>
<dbReference type="PANTHER" id="PTHR31233:SF6">
    <property type="entry name" value="PROTEIN BICAUDAL D"/>
    <property type="match status" value="1"/>
</dbReference>
<dbReference type="GO" id="GO:0005794">
    <property type="term" value="C:Golgi apparatus"/>
    <property type="evidence" value="ECO:0007669"/>
    <property type="project" value="TreeGrafter"/>
</dbReference>
<dbReference type="Pfam" id="PF09730">
    <property type="entry name" value="BicD"/>
    <property type="match status" value="2"/>
</dbReference>
<reference evidence="4 5" key="1">
    <citation type="submission" date="2017-03" db="EMBL/GenBank/DDBJ databases">
        <title>Genome Survey of Euroglyphus maynei.</title>
        <authorList>
            <person name="Arlian L.G."/>
            <person name="Morgan M.S."/>
            <person name="Rider S.D."/>
        </authorList>
    </citation>
    <scope>NUCLEOTIDE SEQUENCE [LARGE SCALE GENOMIC DNA]</scope>
    <source>
        <strain evidence="4">Arlian Lab</strain>
        <tissue evidence="4">Whole body</tissue>
    </source>
</reference>
<dbReference type="Gene3D" id="6.10.250.2470">
    <property type="match status" value="1"/>
</dbReference>
<dbReference type="GO" id="GO:0072393">
    <property type="term" value="P:microtubule anchoring at microtubule organizing center"/>
    <property type="evidence" value="ECO:0007669"/>
    <property type="project" value="TreeGrafter"/>
</dbReference>
<dbReference type="GO" id="GO:0005829">
    <property type="term" value="C:cytosol"/>
    <property type="evidence" value="ECO:0007669"/>
    <property type="project" value="TreeGrafter"/>
</dbReference>
<name>A0A1Y3BC62_EURMA</name>
<feature type="coiled-coil region" evidence="3">
    <location>
        <begin position="128"/>
        <end position="155"/>
    </location>
</feature>
<dbReference type="GO" id="GO:0070840">
    <property type="term" value="F:dynein complex binding"/>
    <property type="evidence" value="ECO:0007669"/>
    <property type="project" value="InterPro"/>
</dbReference>
<dbReference type="PANTHER" id="PTHR31233">
    <property type="entry name" value="BICAUDAL D FAMILY MEMBER"/>
    <property type="match status" value="1"/>
</dbReference>
<feature type="coiled-coil region" evidence="3">
    <location>
        <begin position="288"/>
        <end position="421"/>
    </location>
</feature>
<dbReference type="GO" id="GO:0008093">
    <property type="term" value="F:cytoskeletal anchor activity"/>
    <property type="evidence" value="ECO:0007669"/>
    <property type="project" value="InterPro"/>
</dbReference>
<dbReference type="GO" id="GO:0034452">
    <property type="term" value="F:dynactin binding"/>
    <property type="evidence" value="ECO:0007669"/>
    <property type="project" value="TreeGrafter"/>
</dbReference>
<evidence type="ECO:0000256" key="1">
    <source>
        <dbReference type="ARBA" id="ARBA00010061"/>
    </source>
</evidence>